<reference evidence="1 2" key="1">
    <citation type="submission" date="2018-06" db="EMBL/GenBank/DDBJ databases">
        <authorList>
            <consortium name="Pathogen Informatics"/>
            <person name="Doyle S."/>
        </authorList>
    </citation>
    <scope>NUCLEOTIDE SEQUENCE [LARGE SCALE GENOMIC DNA]</scope>
    <source>
        <strain evidence="1 2">NCTC10975</strain>
    </source>
</reference>
<gene>
    <name evidence="1" type="ORF">NCTC10975_01535</name>
</gene>
<evidence type="ECO:0000313" key="1">
    <source>
        <dbReference type="EMBL" id="SPY95603.1"/>
    </source>
</evidence>
<proteinExistence type="predicted"/>
<sequence length="79" mass="8979">MSILSKLLEIESKYKIKLHEGESFKQAVYNGKMTDSEDCIIDKIELILKHYPDSQDISLSTYQSDETSADAFCYAVVLP</sequence>
<name>A0A2X2BL61_PROMI</name>
<organism evidence="1 2">
    <name type="scientific">Proteus mirabilis</name>
    <dbReference type="NCBI Taxonomy" id="584"/>
    <lineage>
        <taxon>Bacteria</taxon>
        <taxon>Pseudomonadati</taxon>
        <taxon>Pseudomonadota</taxon>
        <taxon>Gammaproteobacteria</taxon>
        <taxon>Enterobacterales</taxon>
        <taxon>Morganellaceae</taxon>
        <taxon>Proteus</taxon>
    </lineage>
</organism>
<evidence type="ECO:0000313" key="2">
    <source>
        <dbReference type="Proteomes" id="UP000251485"/>
    </source>
</evidence>
<protein>
    <submittedName>
        <fullName evidence="1">Uncharacterized protein</fullName>
    </submittedName>
</protein>
<accession>A0A2X2BL61</accession>
<dbReference type="AlphaFoldDB" id="A0A2X2BL61"/>
<dbReference type="EMBL" id="UAUE01000009">
    <property type="protein sequence ID" value="SPY95603.1"/>
    <property type="molecule type" value="Genomic_DNA"/>
</dbReference>
<dbReference type="Proteomes" id="UP000251485">
    <property type="component" value="Unassembled WGS sequence"/>
</dbReference>